<accession>A0A0B0PEF1</accession>
<evidence type="ECO:0000313" key="1">
    <source>
        <dbReference type="EMBL" id="KHG22809.1"/>
    </source>
</evidence>
<dbReference type="EMBL" id="KN422901">
    <property type="protein sequence ID" value="KHG22809.1"/>
    <property type="molecule type" value="Genomic_DNA"/>
</dbReference>
<sequence length="67" mass="7087">MVAHNEIILFPYSKPCLNRYERSQLGDGARGNGEGGARGAGAEVAAVLEAVESCCGAKDDARVFLKF</sequence>
<organism evidence="1 2">
    <name type="scientific">Gossypium arboreum</name>
    <name type="common">Tree cotton</name>
    <name type="synonym">Gossypium nanking</name>
    <dbReference type="NCBI Taxonomy" id="29729"/>
    <lineage>
        <taxon>Eukaryota</taxon>
        <taxon>Viridiplantae</taxon>
        <taxon>Streptophyta</taxon>
        <taxon>Embryophyta</taxon>
        <taxon>Tracheophyta</taxon>
        <taxon>Spermatophyta</taxon>
        <taxon>Magnoliopsida</taxon>
        <taxon>eudicotyledons</taxon>
        <taxon>Gunneridae</taxon>
        <taxon>Pentapetalae</taxon>
        <taxon>rosids</taxon>
        <taxon>malvids</taxon>
        <taxon>Malvales</taxon>
        <taxon>Malvaceae</taxon>
        <taxon>Malvoideae</taxon>
        <taxon>Gossypium</taxon>
    </lineage>
</organism>
<evidence type="ECO:0000313" key="2">
    <source>
        <dbReference type="Proteomes" id="UP000032142"/>
    </source>
</evidence>
<dbReference type="AlphaFoldDB" id="A0A0B0PEF1"/>
<gene>
    <name evidence="1" type="ORF">F383_00151</name>
</gene>
<reference evidence="2" key="1">
    <citation type="submission" date="2014-09" db="EMBL/GenBank/DDBJ databases">
        <authorList>
            <person name="Mudge J."/>
            <person name="Ramaraj T."/>
            <person name="Lindquist I.E."/>
            <person name="Bharti A.K."/>
            <person name="Sundararajan A."/>
            <person name="Cameron C.T."/>
            <person name="Woodward J.E."/>
            <person name="May G.D."/>
            <person name="Brubaker C."/>
            <person name="Broadhvest J."/>
            <person name="Wilkins T.A."/>
        </authorList>
    </citation>
    <scope>NUCLEOTIDE SEQUENCE</scope>
    <source>
        <strain evidence="2">cv. AKA8401</strain>
    </source>
</reference>
<keyword evidence="2" id="KW-1185">Reference proteome</keyword>
<protein>
    <submittedName>
        <fullName evidence="1">Uncharacterized protein</fullName>
    </submittedName>
</protein>
<dbReference type="Proteomes" id="UP000032142">
    <property type="component" value="Unassembled WGS sequence"/>
</dbReference>
<name>A0A0B0PEF1_GOSAR</name>
<proteinExistence type="predicted"/>